<sequence length="704" mass="78969">MIKWAPYVFVRLTAYLIAGILAAVSFPVSVTAIGYLVPVFYFLAAGYVAFYLLIRIVWKGKRFSTLTGLLGLIIIFLAGYVITHQRNQSTQPGHLLQQPAFIQYYSGVVVSEVTTGAKSHKAHLEVTHIYQQEKWRNASGKVLLYLDTKTPKPQYGDKLLIKAHPQRVPAPANPDEFDYRHYLQLQQIYHQHFVKAAQVAIYENQPPSRVMAVSIRIRQKADSIFKVHIPSQREYAIASGLVLGIRNGLDNEIKEAYSSAGAMHVLAVSGAHVIIVFGIITFFLQRIKKIRYGQALFALTALSLLWFYAFITGLSASVLRAVVMFSFVVIAQAANKQNSIYNTLALSAFILLCYDPLLLMDVGFQLSYAAMLSIVYISPKIYHLLEFDTYILDKAWLITCASLAAQIGTVPLSLLYFHQFPVYFLLANLVIIPLSAVILYLGIATLFFSFVPYVSTGLAFLLELAVKLLNLTAFATEALPGALIKNISINASESLLLYLVIIAFLLFVYYKKLIYWSVTVGLVCLLAILNVVEITKQHQQQQIAMYSIANHTALSVLEGGQNYFMADSALLRNTHTIDFHLTGHWRQAGIITHHFTNFYKPEPLPVAFQQFQNYSILVWQGKTFLFVQKPISSWQAIASLQPDYLVVQHNAVKDLTGKEAFIKHLIIDGTTKPYIASKLAQQALQAKIPCYSIREEGAFILTKN</sequence>
<dbReference type="Pfam" id="PF13567">
    <property type="entry name" value="DUF4131"/>
    <property type="match status" value="1"/>
</dbReference>
<keyword evidence="10" id="KW-1185">Reference proteome</keyword>
<accession>A0ABT8RK15</accession>
<feature type="transmembrane region" description="Helical" evidence="6">
    <location>
        <begin position="12"/>
        <end position="33"/>
    </location>
</feature>
<organism evidence="9 10">
    <name type="scientific">Rhodocytophaga aerolata</name>
    <dbReference type="NCBI Taxonomy" id="455078"/>
    <lineage>
        <taxon>Bacteria</taxon>
        <taxon>Pseudomonadati</taxon>
        <taxon>Bacteroidota</taxon>
        <taxon>Cytophagia</taxon>
        <taxon>Cytophagales</taxon>
        <taxon>Rhodocytophagaceae</taxon>
        <taxon>Rhodocytophaga</taxon>
    </lineage>
</organism>
<dbReference type="EMBL" id="JAUKPO010000045">
    <property type="protein sequence ID" value="MDO1451167.1"/>
    <property type="molecule type" value="Genomic_DNA"/>
</dbReference>
<dbReference type="Pfam" id="PF03772">
    <property type="entry name" value="Competence"/>
    <property type="match status" value="1"/>
</dbReference>
<dbReference type="NCBIfam" id="TIGR00360">
    <property type="entry name" value="ComEC_N-term"/>
    <property type="match status" value="1"/>
</dbReference>
<feature type="transmembrane region" description="Helical" evidence="6">
    <location>
        <begin position="39"/>
        <end position="58"/>
    </location>
</feature>
<evidence type="ECO:0000256" key="4">
    <source>
        <dbReference type="ARBA" id="ARBA00022989"/>
    </source>
</evidence>
<dbReference type="Proteomes" id="UP001168528">
    <property type="component" value="Unassembled WGS sequence"/>
</dbReference>
<feature type="domain" description="ComEC/Rec2-related protein" evidence="7">
    <location>
        <begin position="241"/>
        <end position="507"/>
    </location>
</feature>
<feature type="transmembrane region" description="Helical" evidence="6">
    <location>
        <begin position="296"/>
        <end position="319"/>
    </location>
</feature>
<reference evidence="9" key="1">
    <citation type="submission" date="2023-07" db="EMBL/GenBank/DDBJ databases">
        <title>The genome sequence of Rhodocytophaga aerolata KACC 12507.</title>
        <authorList>
            <person name="Zhang X."/>
        </authorList>
    </citation>
    <scope>NUCLEOTIDE SEQUENCE</scope>
    <source>
        <strain evidence="9">KACC 12507</strain>
    </source>
</reference>
<evidence type="ECO:0000259" key="8">
    <source>
        <dbReference type="Pfam" id="PF13567"/>
    </source>
</evidence>
<feature type="transmembrane region" description="Helical" evidence="6">
    <location>
        <begin position="424"/>
        <end position="451"/>
    </location>
</feature>
<comment type="caution">
    <text evidence="9">The sequence shown here is derived from an EMBL/GenBank/DDBJ whole genome shotgun (WGS) entry which is preliminary data.</text>
</comment>
<keyword evidence="3 6" id="KW-0812">Transmembrane</keyword>
<feature type="transmembrane region" description="Helical" evidence="6">
    <location>
        <begin position="65"/>
        <end position="82"/>
    </location>
</feature>
<keyword evidence="5 6" id="KW-0472">Membrane</keyword>
<evidence type="ECO:0000256" key="6">
    <source>
        <dbReference type="SAM" id="Phobius"/>
    </source>
</evidence>
<feature type="transmembrane region" description="Helical" evidence="6">
    <location>
        <begin position="457"/>
        <end position="475"/>
    </location>
</feature>
<keyword evidence="4 6" id="KW-1133">Transmembrane helix</keyword>
<evidence type="ECO:0000256" key="2">
    <source>
        <dbReference type="ARBA" id="ARBA00022475"/>
    </source>
</evidence>
<evidence type="ECO:0000256" key="1">
    <source>
        <dbReference type="ARBA" id="ARBA00004651"/>
    </source>
</evidence>
<evidence type="ECO:0000259" key="7">
    <source>
        <dbReference type="Pfam" id="PF03772"/>
    </source>
</evidence>
<dbReference type="InterPro" id="IPR004477">
    <property type="entry name" value="ComEC_N"/>
</dbReference>
<evidence type="ECO:0000313" key="9">
    <source>
        <dbReference type="EMBL" id="MDO1451167.1"/>
    </source>
</evidence>
<dbReference type="PANTHER" id="PTHR30619">
    <property type="entry name" value="DNA INTERNALIZATION/COMPETENCE PROTEIN COMEC/REC2"/>
    <property type="match status" value="1"/>
</dbReference>
<gene>
    <name evidence="9" type="ORF">Q0590_33140</name>
</gene>
<feature type="transmembrane region" description="Helical" evidence="6">
    <location>
        <begin position="395"/>
        <end position="417"/>
    </location>
</feature>
<feature type="transmembrane region" description="Helical" evidence="6">
    <location>
        <begin position="261"/>
        <end position="284"/>
    </location>
</feature>
<evidence type="ECO:0000256" key="3">
    <source>
        <dbReference type="ARBA" id="ARBA00022692"/>
    </source>
</evidence>
<feature type="domain" description="DUF4131" evidence="8">
    <location>
        <begin position="37"/>
        <end position="198"/>
    </location>
</feature>
<evidence type="ECO:0000313" key="10">
    <source>
        <dbReference type="Proteomes" id="UP001168528"/>
    </source>
</evidence>
<name>A0ABT8RK15_9BACT</name>
<feature type="transmembrane region" description="Helical" evidence="6">
    <location>
        <begin position="513"/>
        <end position="532"/>
    </location>
</feature>
<keyword evidence="2" id="KW-1003">Cell membrane</keyword>
<evidence type="ECO:0000256" key="5">
    <source>
        <dbReference type="ARBA" id="ARBA00023136"/>
    </source>
</evidence>
<comment type="subcellular location">
    <subcellularLocation>
        <location evidence="1">Cell membrane</location>
        <topology evidence="1">Multi-pass membrane protein</topology>
    </subcellularLocation>
</comment>
<dbReference type="RefSeq" id="WP_302041966.1">
    <property type="nucleotide sequence ID" value="NZ_JAUKPO010000045.1"/>
</dbReference>
<feature type="transmembrane region" description="Helical" evidence="6">
    <location>
        <begin position="339"/>
        <end position="359"/>
    </location>
</feature>
<proteinExistence type="predicted"/>
<dbReference type="InterPro" id="IPR052159">
    <property type="entry name" value="Competence_DNA_uptake"/>
</dbReference>
<dbReference type="InterPro" id="IPR025405">
    <property type="entry name" value="DUF4131"/>
</dbReference>
<protein>
    <submittedName>
        <fullName evidence="9">ComEC/Rec2 family competence protein</fullName>
    </submittedName>
</protein>
<dbReference type="PANTHER" id="PTHR30619:SF1">
    <property type="entry name" value="RECOMBINATION PROTEIN 2"/>
    <property type="match status" value="1"/>
</dbReference>
<feature type="transmembrane region" description="Helical" evidence="6">
    <location>
        <begin position="487"/>
        <end position="507"/>
    </location>
</feature>